<dbReference type="STRING" id="1312852.EG19_00585"/>
<gene>
    <name evidence="2" type="ORF">EG19_00585</name>
</gene>
<evidence type="ECO:0008006" key="4">
    <source>
        <dbReference type="Google" id="ProtNLM"/>
    </source>
</evidence>
<dbReference type="RefSeq" id="WP_161685392.1">
    <property type="nucleotide sequence ID" value="NZ_JMFG01000011.1"/>
</dbReference>
<feature type="chain" id="PRO_5001616532" description="DUF2268 domain-containing protein" evidence="1">
    <location>
        <begin position="21"/>
        <end position="386"/>
    </location>
</feature>
<keyword evidence="3" id="KW-1185">Reference proteome</keyword>
<evidence type="ECO:0000313" key="2">
    <source>
        <dbReference type="EMBL" id="KDA54099.1"/>
    </source>
</evidence>
<dbReference type="EMBL" id="JMFG01000011">
    <property type="protein sequence ID" value="KDA54099.1"/>
    <property type="molecule type" value="Genomic_DNA"/>
</dbReference>
<feature type="signal peptide" evidence="1">
    <location>
        <begin position="1"/>
        <end position="20"/>
    </location>
</feature>
<protein>
    <recommendedName>
        <fullName evidence="4">DUF2268 domain-containing protein</fullName>
    </recommendedName>
</protein>
<reference evidence="2 3" key="1">
    <citation type="submission" date="2014-04" db="EMBL/GenBank/DDBJ databases">
        <title>The Genome Sequence of Thermoanaerobaculum aquaticum MP-01, The First Cultivated Group 23 Acidobacterium.</title>
        <authorList>
            <person name="Stamps B.W."/>
            <person name="Losey N.A."/>
            <person name="Lawson P.A."/>
            <person name="Stevenson B.S."/>
        </authorList>
    </citation>
    <scope>NUCLEOTIDE SEQUENCE [LARGE SCALE GENOMIC DNA]</scope>
    <source>
        <strain evidence="2 3">MP-01</strain>
    </source>
</reference>
<dbReference type="AlphaFoldDB" id="A0A062XXF5"/>
<organism evidence="2 3">
    <name type="scientific">Thermoanaerobaculum aquaticum</name>
    <dbReference type="NCBI Taxonomy" id="1312852"/>
    <lineage>
        <taxon>Bacteria</taxon>
        <taxon>Pseudomonadati</taxon>
        <taxon>Acidobacteriota</taxon>
        <taxon>Thermoanaerobaculia</taxon>
        <taxon>Thermoanaerobaculales</taxon>
        <taxon>Thermoanaerobaculaceae</taxon>
        <taxon>Thermoanaerobaculum</taxon>
    </lineage>
</organism>
<evidence type="ECO:0000256" key="1">
    <source>
        <dbReference type="SAM" id="SignalP"/>
    </source>
</evidence>
<accession>A0A062XXF5</accession>
<dbReference type="OrthoDB" id="263516at2"/>
<keyword evidence="1" id="KW-0732">Signal</keyword>
<dbReference type="Proteomes" id="UP000027284">
    <property type="component" value="Unassembled WGS sequence"/>
</dbReference>
<evidence type="ECO:0000313" key="3">
    <source>
        <dbReference type="Proteomes" id="UP000027284"/>
    </source>
</evidence>
<name>A0A062XXF5_9BACT</name>
<proteinExistence type="predicted"/>
<sequence length="386" mass="42902">MRRKFTTFAATFFLALSAWAATPCPPALLTEVPRVAQLRGLDGRWQPRCELLAAASLKDRLATKLANELPLPPKLYMEVLQRLGFVPSTPELYERLLDFYASQVLGFYEPSRDTMVVVNRPLPSEEESSVVWVHELAHAAQEARFGLPTKLLSVKDNSDQQRSFSAIAEGEAMLVMLLLESPSPPPTESLEQAAQALVEVSKSLARSANIGDFFVEDLAFPYAQGLRTVLSAYKKGGWPAVDGLLTNPPTCTAHLLFGSPCNHLANRALPPVPEGFQELLTDSLGAWAVKFWFSQVAGGEEAEKLARAWDGDRLRLIRDARVPQRWALCWKLRLKRQAKAIWAQAFVRQHVSKLLASFRQGPPPQVTVVSEGRTLTVWVDWPAPQP</sequence>
<comment type="caution">
    <text evidence="2">The sequence shown here is derived from an EMBL/GenBank/DDBJ whole genome shotgun (WGS) entry which is preliminary data.</text>
</comment>